<evidence type="ECO:0000256" key="3">
    <source>
        <dbReference type="ARBA" id="ARBA00023235"/>
    </source>
</evidence>
<dbReference type="Pfam" id="PF00849">
    <property type="entry name" value="PseudoU_synth_2"/>
    <property type="match status" value="1"/>
</dbReference>
<dbReference type="RefSeq" id="WP_106063352.1">
    <property type="nucleotide sequence ID" value="NZ_PVXO01000034.1"/>
</dbReference>
<dbReference type="Gene3D" id="3.10.290.10">
    <property type="entry name" value="RNA-binding S4 domain"/>
    <property type="match status" value="1"/>
</dbReference>
<gene>
    <name evidence="7" type="primary">rluB_2</name>
    <name evidence="7" type="ORF">CLLI_12310</name>
</gene>
<evidence type="ECO:0000256" key="5">
    <source>
        <dbReference type="RuleBase" id="RU003887"/>
    </source>
</evidence>
<dbReference type="GO" id="GO:0000455">
    <property type="term" value="P:enzyme-directed rRNA pseudouridine synthesis"/>
    <property type="evidence" value="ECO:0007669"/>
    <property type="project" value="UniProtKB-ARBA"/>
</dbReference>
<keyword evidence="3 5" id="KW-0413">Isomerase</keyword>
<dbReference type="InterPro" id="IPR002942">
    <property type="entry name" value="S4_RNA-bd"/>
</dbReference>
<keyword evidence="8" id="KW-1185">Reference proteome</keyword>
<dbReference type="SUPFAM" id="SSF55174">
    <property type="entry name" value="Alpha-L RNA-binding motif"/>
    <property type="match status" value="1"/>
</dbReference>
<name>A0A2T0B4V0_9CLOT</name>
<proteinExistence type="inferred from homology"/>
<dbReference type="PANTHER" id="PTHR47683">
    <property type="entry name" value="PSEUDOURIDINE SYNTHASE FAMILY PROTEIN-RELATED"/>
    <property type="match status" value="1"/>
</dbReference>
<dbReference type="AlphaFoldDB" id="A0A2T0B4V0"/>
<dbReference type="GO" id="GO:0120159">
    <property type="term" value="F:rRNA pseudouridine synthase activity"/>
    <property type="evidence" value="ECO:0007669"/>
    <property type="project" value="UniProtKB-ARBA"/>
</dbReference>
<dbReference type="NCBIfam" id="TIGR00093">
    <property type="entry name" value="pseudouridine synthase"/>
    <property type="match status" value="1"/>
</dbReference>
<accession>A0A2T0B4V0</accession>
<dbReference type="InterPro" id="IPR036986">
    <property type="entry name" value="S4_RNA-bd_sf"/>
</dbReference>
<dbReference type="OrthoDB" id="9807213at2"/>
<comment type="caution">
    <text evidence="7">The sequence shown here is derived from an EMBL/GenBank/DDBJ whole genome shotgun (WGS) entry which is preliminary data.</text>
</comment>
<dbReference type="InterPro" id="IPR006145">
    <property type="entry name" value="PsdUridine_synth_RsuA/RluA"/>
</dbReference>
<evidence type="ECO:0000313" key="8">
    <source>
        <dbReference type="Proteomes" id="UP000239706"/>
    </source>
</evidence>
<dbReference type="GO" id="GO:0003723">
    <property type="term" value="F:RNA binding"/>
    <property type="evidence" value="ECO:0007669"/>
    <property type="project" value="UniProtKB-KW"/>
</dbReference>
<dbReference type="FunFam" id="3.30.70.1560:FF:000001">
    <property type="entry name" value="Pseudouridine synthase"/>
    <property type="match status" value="1"/>
</dbReference>
<comment type="similarity">
    <text evidence="1 5">Belongs to the pseudouridine synthase RsuA family.</text>
</comment>
<dbReference type="InterPro" id="IPR020103">
    <property type="entry name" value="PsdUridine_synth_cat_dom_sf"/>
</dbReference>
<dbReference type="Gene3D" id="3.30.70.1560">
    <property type="entry name" value="Alpha-L RNA-binding motif"/>
    <property type="match status" value="1"/>
</dbReference>
<dbReference type="EC" id="5.4.99.-" evidence="5"/>
<dbReference type="FunFam" id="3.10.290.10:FF:000003">
    <property type="entry name" value="Pseudouridine synthase"/>
    <property type="match status" value="1"/>
</dbReference>
<dbReference type="PROSITE" id="PS01149">
    <property type="entry name" value="PSI_RSU"/>
    <property type="match status" value="1"/>
</dbReference>
<dbReference type="CDD" id="cd02870">
    <property type="entry name" value="PseudoU_synth_RsuA_like"/>
    <property type="match status" value="1"/>
</dbReference>
<dbReference type="InterPro" id="IPR050343">
    <property type="entry name" value="RsuA_PseudoU_synthase"/>
</dbReference>
<organism evidence="7 8">
    <name type="scientific">Clostridium liquoris</name>
    <dbReference type="NCBI Taxonomy" id="1289519"/>
    <lineage>
        <taxon>Bacteria</taxon>
        <taxon>Bacillati</taxon>
        <taxon>Bacillota</taxon>
        <taxon>Clostridia</taxon>
        <taxon>Eubacteriales</taxon>
        <taxon>Clostridiaceae</taxon>
        <taxon>Clostridium</taxon>
    </lineage>
</organism>
<dbReference type="GO" id="GO:0005829">
    <property type="term" value="C:cytosol"/>
    <property type="evidence" value="ECO:0007669"/>
    <property type="project" value="UniProtKB-ARBA"/>
</dbReference>
<reference evidence="7 8" key="1">
    <citation type="submission" date="2018-03" db="EMBL/GenBank/DDBJ databases">
        <title>Genome sequence of Clostridium liquoris DSM 100320.</title>
        <authorList>
            <person name="Poehlein A."/>
            <person name="Daniel R."/>
        </authorList>
    </citation>
    <scope>NUCLEOTIDE SEQUENCE [LARGE SCALE GENOMIC DNA]</scope>
    <source>
        <strain evidence="7 8">DSM 100320</strain>
    </source>
</reference>
<sequence length="236" mass="27256">MVERLQKYMARCGVASRRKCEDIILQGDVKVNGQVVTELGCKIDSEIDKVQVYDKKIKLEENKVYIALNKPEGYVCTVKDERGRDTILDLVKVKERIYPIGRLDYDTSGLILLTNDGDIYNKIIHPREEKNKKYIATIKGIPTKYEMKKFNQGIDIGDYITAPAKIEMLSFQNGNAKVSIVIHEGKNRQIRRMCEKINHPVINLKRVSVGKIHLGDLKIGKWRYLKDTEVEYLRNE</sequence>
<protein>
    <recommendedName>
        <fullName evidence="5">Pseudouridine synthase</fullName>
        <ecNumber evidence="5">5.4.99.-</ecNumber>
    </recommendedName>
</protein>
<dbReference type="SUPFAM" id="SSF55120">
    <property type="entry name" value="Pseudouridine synthase"/>
    <property type="match status" value="1"/>
</dbReference>
<evidence type="ECO:0000256" key="2">
    <source>
        <dbReference type="ARBA" id="ARBA00022884"/>
    </source>
</evidence>
<dbReference type="CDD" id="cd00165">
    <property type="entry name" value="S4"/>
    <property type="match status" value="1"/>
</dbReference>
<dbReference type="InterPro" id="IPR020094">
    <property type="entry name" value="TruA/RsuA/RluB/E/F_N"/>
</dbReference>
<keyword evidence="2 4" id="KW-0694">RNA-binding</keyword>
<evidence type="ECO:0000256" key="1">
    <source>
        <dbReference type="ARBA" id="ARBA00008348"/>
    </source>
</evidence>
<dbReference type="InterPro" id="IPR000748">
    <property type="entry name" value="PsdUridine_synth_RsuA/RluB/E/F"/>
</dbReference>
<dbReference type="InterPro" id="IPR042092">
    <property type="entry name" value="PsdUridine_s_RsuA/RluB/E/F_cat"/>
</dbReference>
<dbReference type="PROSITE" id="PS50889">
    <property type="entry name" value="S4"/>
    <property type="match status" value="1"/>
</dbReference>
<evidence type="ECO:0000256" key="4">
    <source>
        <dbReference type="PROSITE-ProRule" id="PRU00182"/>
    </source>
</evidence>
<evidence type="ECO:0000313" key="7">
    <source>
        <dbReference type="EMBL" id="PRR78892.1"/>
    </source>
</evidence>
<evidence type="ECO:0000259" key="6">
    <source>
        <dbReference type="SMART" id="SM00363"/>
    </source>
</evidence>
<feature type="domain" description="RNA-binding S4" evidence="6">
    <location>
        <begin position="3"/>
        <end position="63"/>
    </location>
</feature>
<dbReference type="PANTHER" id="PTHR47683:SF2">
    <property type="entry name" value="RNA-BINDING S4 DOMAIN-CONTAINING PROTEIN"/>
    <property type="match status" value="1"/>
</dbReference>
<dbReference type="SMART" id="SM00363">
    <property type="entry name" value="S4"/>
    <property type="match status" value="1"/>
</dbReference>
<dbReference type="InterPro" id="IPR018496">
    <property type="entry name" value="PsdUridine_synth_RsuA/RluB_CS"/>
</dbReference>
<dbReference type="Pfam" id="PF01479">
    <property type="entry name" value="S4"/>
    <property type="match status" value="1"/>
</dbReference>
<dbReference type="Proteomes" id="UP000239706">
    <property type="component" value="Unassembled WGS sequence"/>
</dbReference>
<dbReference type="Gene3D" id="3.30.70.580">
    <property type="entry name" value="Pseudouridine synthase I, catalytic domain, N-terminal subdomain"/>
    <property type="match status" value="1"/>
</dbReference>
<dbReference type="EMBL" id="PVXO01000034">
    <property type="protein sequence ID" value="PRR78892.1"/>
    <property type="molecule type" value="Genomic_DNA"/>
</dbReference>